<dbReference type="GO" id="GO:0019905">
    <property type="term" value="F:syntaxin binding"/>
    <property type="evidence" value="ECO:0007669"/>
    <property type="project" value="TreeGrafter"/>
</dbReference>
<dbReference type="GO" id="GO:0007041">
    <property type="term" value="P:lysosomal transport"/>
    <property type="evidence" value="ECO:0007669"/>
    <property type="project" value="TreeGrafter"/>
</dbReference>
<evidence type="ECO:0000259" key="7">
    <source>
        <dbReference type="Pfam" id="PF04129"/>
    </source>
</evidence>
<keyword evidence="10" id="KW-1185">Reference proteome</keyword>
<evidence type="ECO:0000256" key="6">
    <source>
        <dbReference type="ARBA" id="ARBA00023034"/>
    </source>
</evidence>
<dbReference type="AlphaFoldDB" id="A0AAV4BFV4"/>
<keyword evidence="6" id="KW-0333">Golgi apparatus</keyword>
<evidence type="ECO:0000256" key="3">
    <source>
        <dbReference type="ARBA" id="ARBA00017083"/>
    </source>
</evidence>
<dbReference type="PANTHER" id="PTHR14190">
    <property type="entry name" value="SUPPRESSOR OF ACTIN MUTATIONS 2/VACUOLAR PROTEIN SORTING 52"/>
    <property type="match status" value="1"/>
</dbReference>
<feature type="domain" description="Vps52 C-terminal" evidence="8">
    <location>
        <begin position="270"/>
        <end position="411"/>
    </location>
</feature>
<dbReference type="InterPro" id="IPR007258">
    <property type="entry name" value="Vps52"/>
</dbReference>
<feature type="domain" description="Vps52 C-terminal" evidence="8">
    <location>
        <begin position="447"/>
        <end position="635"/>
    </location>
</feature>
<comment type="caution">
    <text evidence="9">The sequence shown here is derived from an EMBL/GenBank/DDBJ whole genome shotgun (WGS) entry which is preliminary data.</text>
</comment>
<dbReference type="Pfam" id="PF20655">
    <property type="entry name" value="Vps52_C"/>
    <property type="match status" value="2"/>
</dbReference>
<dbReference type="InterPro" id="IPR048361">
    <property type="entry name" value="Vps52_C"/>
</dbReference>
<dbReference type="GO" id="GO:0006896">
    <property type="term" value="P:Golgi to vacuole transport"/>
    <property type="evidence" value="ECO:0007669"/>
    <property type="project" value="TreeGrafter"/>
</dbReference>
<evidence type="ECO:0000256" key="4">
    <source>
        <dbReference type="ARBA" id="ARBA00022448"/>
    </source>
</evidence>
<sequence>MADLADVSTGNDSALPDINLNLGELDFTSDDIWLDEVDGHIQENLEDDIVKEALNKGVDLRQYSKEIEQDLLKVENESVQDYIKESQNISSLHKQIAACDTILERMEQMLNGFQSDLSSISTEIQSLQDQSIAMNVKLKNRQAIRGELSQYVDEMVIHEQMITAILESPVTEDDFKEQLHELNHKINFVKEQSFRDARACLDVKDILEKLKIKAIAKIREFLLQKIYAFRKPMTNYQIPQNTLLKFRIFNEFLMANERHVAKEVRDEYVETMSKIYYSYFKSYSSRLIKLQFEEAAARDDLMGVEDTAKKGFFSSKPTLKNRSTVFTLGSRGEILTAELEGPVIVPHAAAKSETRYTFESIFRSLHYALMDNCCREYLFISDFFMVSGTGAQNLFENIMGKTLTMFMVSINLFENSMGKTLTMFMVGINLFENSMGKTLTMFMVGINLFENSMGKTLTMFMKLMEDSVQDCYDSIAIFLSAHIIYRFQSIMAKREVPALERYWNTILRNLWPRFEYIVNMNIQSVRECDPNKLGQIDSRPHYITRRFAEFSAAIVGINASYPSEHVRRSLGQLQAEVENFILKMAAEFPHRKDQLIFLINNYDMMLNVLVERTTEDSKEAEMFRDLLAARTQEFVEEILAPHFGGLISWVKDSEVALERGQGDRLISEEKRVQQIVRGFNNDWKRALESINQEVMRAFTNFKNGTQILQGALTLLIQYYHRFQKVLAQPVFRNLQIRHELINIHHVMVEVKKYRPTF</sequence>
<dbReference type="GO" id="GO:0015031">
    <property type="term" value="P:protein transport"/>
    <property type="evidence" value="ECO:0007669"/>
    <property type="project" value="UniProtKB-KW"/>
</dbReference>
<dbReference type="GO" id="GO:0005829">
    <property type="term" value="C:cytosol"/>
    <property type="evidence" value="ECO:0007669"/>
    <property type="project" value="GOC"/>
</dbReference>
<organism evidence="9 10">
    <name type="scientific">Plakobranchus ocellatus</name>
    <dbReference type="NCBI Taxonomy" id="259542"/>
    <lineage>
        <taxon>Eukaryota</taxon>
        <taxon>Metazoa</taxon>
        <taxon>Spiralia</taxon>
        <taxon>Lophotrochozoa</taxon>
        <taxon>Mollusca</taxon>
        <taxon>Gastropoda</taxon>
        <taxon>Heterobranchia</taxon>
        <taxon>Euthyneura</taxon>
        <taxon>Panpulmonata</taxon>
        <taxon>Sacoglossa</taxon>
        <taxon>Placobranchoidea</taxon>
        <taxon>Plakobranchidae</taxon>
        <taxon>Plakobranchus</taxon>
    </lineage>
</organism>
<dbReference type="InterPro" id="IPR048319">
    <property type="entry name" value="Vps52_CC"/>
</dbReference>
<proteinExistence type="inferred from homology"/>
<dbReference type="GO" id="GO:0042147">
    <property type="term" value="P:retrograde transport, endosome to Golgi"/>
    <property type="evidence" value="ECO:0007669"/>
    <property type="project" value="TreeGrafter"/>
</dbReference>
<gene>
    <name evidence="9" type="ORF">PoB_004423600</name>
</gene>
<evidence type="ECO:0000313" key="9">
    <source>
        <dbReference type="EMBL" id="GFO17731.1"/>
    </source>
</evidence>
<accession>A0AAV4BFV4</accession>
<evidence type="ECO:0000256" key="2">
    <source>
        <dbReference type="ARBA" id="ARBA00008180"/>
    </source>
</evidence>
<dbReference type="Pfam" id="PF04129">
    <property type="entry name" value="Vps52_CC"/>
    <property type="match status" value="1"/>
</dbReference>
<dbReference type="GO" id="GO:0032456">
    <property type="term" value="P:endocytic recycling"/>
    <property type="evidence" value="ECO:0007669"/>
    <property type="project" value="TreeGrafter"/>
</dbReference>
<name>A0AAV4BFV4_9GAST</name>
<protein>
    <recommendedName>
        <fullName evidence="3">Vacuolar protein sorting-associated protein 52 homolog</fullName>
    </recommendedName>
</protein>
<dbReference type="Proteomes" id="UP000735302">
    <property type="component" value="Unassembled WGS sequence"/>
</dbReference>
<comment type="subcellular location">
    <subcellularLocation>
        <location evidence="1">Golgi apparatus</location>
        <location evidence="1">trans-Golgi network</location>
    </subcellularLocation>
</comment>
<evidence type="ECO:0000256" key="5">
    <source>
        <dbReference type="ARBA" id="ARBA00022927"/>
    </source>
</evidence>
<keyword evidence="5" id="KW-0653">Protein transport</keyword>
<comment type="similarity">
    <text evidence="2">Belongs to the VPS52 family.</text>
</comment>
<dbReference type="EMBL" id="BLXT01004871">
    <property type="protein sequence ID" value="GFO17731.1"/>
    <property type="molecule type" value="Genomic_DNA"/>
</dbReference>
<keyword evidence="4" id="KW-0813">Transport</keyword>
<dbReference type="PANTHER" id="PTHR14190:SF7">
    <property type="entry name" value="VACUOLAR PROTEIN SORTING-ASSOCIATED PROTEIN 52 HOMOLOG"/>
    <property type="match status" value="1"/>
</dbReference>
<feature type="domain" description="Vps52 coiled-coil" evidence="7">
    <location>
        <begin position="81"/>
        <end position="253"/>
    </location>
</feature>
<evidence type="ECO:0000256" key="1">
    <source>
        <dbReference type="ARBA" id="ARBA00004601"/>
    </source>
</evidence>
<dbReference type="GO" id="GO:0000938">
    <property type="term" value="C:GARP complex"/>
    <property type="evidence" value="ECO:0007669"/>
    <property type="project" value="TreeGrafter"/>
</dbReference>
<evidence type="ECO:0000259" key="8">
    <source>
        <dbReference type="Pfam" id="PF20655"/>
    </source>
</evidence>
<evidence type="ECO:0000313" key="10">
    <source>
        <dbReference type="Proteomes" id="UP000735302"/>
    </source>
</evidence>
<reference evidence="9 10" key="1">
    <citation type="journal article" date="2021" name="Elife">
        <title>Chloroplast acquisition without the gene transfer in kleptoplastic sea slugs, Plakobranchus ocellatus.</title>
        <authorList>
            <person name="Maeda T."/>
            <person name="Takahashi S."/>
            <person name="Yoshida T."/>
            <person name="Shimamura S."/>
            <person name="Takaki Y."/>
            <person name="Nagai Y."/>
            <person name="Toyoda A."/>
            <person name="Suzuki Y."/>
            <person name="Arimoto A."/>
            <person name="Ishii H."/>
            <person name="Satoh N."/>
            <person name="Nishiyama T."/>
            <person name="Hasebe M."/>
            <person name="Maruyama T."/>
            <person name="Minagawa J."/>
            <person name="Obokata J."/>
            <person name="Shigenobu S."/>
        </authorList>
    </citation>
    <scope>NUCLEOTIDE SEQUENCE [LARGE SCALE GENOMIC DNA]</scope>
</reference>